<dbReference type="GO" id="GO:0004672">
    <property type="term" value="F:protein kinase activity"/>
    <property type="evidence" value="ECO:0007669"/>
    <property type="project" value="InterPro"/>
</dbReference>
<feature type="region of interest" description="Disordered" evidence="1">
    <location>
        <begin position="761"/>
        <end position="838"/>
    </location>
</feature>
<accession>A0A8H3FRM0</accession>
<dbReference type="OrthoDB" id="79687at2759"/>
<dbReference type="PANTHER" id="PTHR12984:SF6">
    <property type="entry name" value="SCY1-LIKE PROTEIN 2"/>
    <property type="match status" value="1"/>
</dbReference>
<dbReference type="InterPro" id="IPR011989">
    <property type="entry name" value="ARM-like"/>
</dbReference>
<dbReference type="EMBL" id="CAJPDQ010000025">
    <property type="protein sequence ID" value="CAF9926578.1"/>
    <property type="molecule type" value="Genomic_DNA"/>
</dbReference>
<organism evidence="3 4">
    <name type="scientific">Gomphillus americanus</name>
    <dbReference type="NCBI Taxonomy" id="1940652"/>
    <lineage>
        <taxon>Eukaryota</taxon>
        <taxon>Fungi</taxon>
        <taxon>Dikarya</taxon>
        <taxon>Ascomycota</taxon>
        <taxon>Pezizomycotina</taxon>
        <taxon>Lecanoromycetes</taxon>
        <taxon>OSLEUM clade</taxon>
        <taxon>Ostropomycetidae</taxon>
        <taxon>Ostropales</taxon>
        <taxon>Graphidaceae</taxon>
        <taxon>Gomphilloideae</taxon>
        <taxon>Gomphillus</taxon>
    </lineage>
</organism>
<protein>
    <recommendedName>
        <fullName evidence="2">Protein kinase domain-containing protein</fullName>
    </recommendedName>
</protein>
<feature type="compositionally biased region" description="Polar residues" evidence="1">
    <location>
        <begin position="726"/>
        <end position="749"/>
    </location>
</feature>
<dbReference type="InterPro" id="IPR000719">
    <property type="entry name" value="Prot_kinase_dom"/>
</dbReference>
<feature type="region of interest" description="Disordered" evidence="1">
    <location>
        <begin position="714"/>
        <end position="749"/>
    </location>
</feature>
<dbReference type="Gene3D" id="1.25.10.10">
    <property type="entry name" value="Leucine-rich Repeat Variant"/>
    <property type="match status" value="1"/>
</dbReference>
<feature type="domain" description="Protein kinase" evidence="2">
    <location>
        <begin position="1"/>
        <end position="350"/>
    </location>
</feature>
<evidence type="ECO:0000313" key="3">
    <source>
        <dbReference type="EMBL" id="CAF9926578.1"/>
    </source>
</evidence>
<name>A0A8H3FRM0_9LECA</name>
<feature type="compositionally biased region" description="Polar residues" evidence="1">
    <location>
        <begin position="826"/>
        <end position="838"/>
    </location>
</feature>
<sequence>MFSGALKGFSSNISTNYTISSTPTTTAGAWNVFDGKNKKTGKSVSVFVFDRKSLEPPGGSGFRSRSNGAAKRKIYDEVVERLKKEANSLARLRHPNVLELAEPVEDTRNGGLMFATESITSTVSGLLNKQEDVERGRGRSASYYGNENGNDSNQEQAIDELEIQKGLLQVAKALEFLHESAGLVHGNLTPDAICINAKSDWKLGGLAFCGPPDSANAVTSTPASTAPIALSELLYYDPRLPKTVQLNLDYTSPDFVLDSNVCSAADMFSLGLVMLSLYNTPHESPLHTNANVASYKKTFSSSSTVPTTNNNFLCTKELPQVLKFEVLPRLITRRPANRMTARDFQQSKFFDNILVSAIKFLDTLPAKTSAEKSQFLRGLPRVLNQFPKSVLDKKVLPALLEEMKDKDLLALILGNVFKMIPLLPSAQRSFTDKILPKLKETFVVKTGKQSTATERDTSKDSGLAIVLDNMGIIAENTNGKEFKDDVLPIVQSGLESSTHALVDKSLSCLSTMMAVLDFSTIKNDLFPVVAHVFTKTSSLAIKIRGLEAFVILCGGSLTDSDVQANSSSILDKYTIQEKIVPLMKGMKTKEPAVMMASLKVFRQVGRLLDSDFLATDILPLLWSFALGPLLNLEQFSQYMTIIKQLSMKIEEDQIRKLRDMTSTNGSFSPTTDLTSPRYITDPFSGNTTSASDFEDLVLGKSTSPTTLQPFTTTLSNTFTAHPGSPVSPSAMWSPNSTTSTSGISRTVTPDTAFSSYQNKTSHLPVRSIPPPPQTASSQISNPWASPTQAGVPRPADSNPWSLQPQSPPNASTTNTSNFNSLPKPTLQPQSPPTNTWTTSNISQIQSLNGLSMSTLQQPLQPVKAGSNAPSLFNLSPPPGMNLKLGTPSANLQQKTQKSGLDAYESLI</sequence>
<feature type="compositionally biased region" description="Polar residues" evidence="1">
    <location>
        <begin position="143"/>
        <end position="152"/>
    </location>
</feature>
<gene>
    <name evidence="3" type="ORF">GOMPHAMPRED_004177</name>
</gene>
<evidence type="ECO:0000256" key="1">
    <source>
        <dbReference type="SAM" id="MobiDB-lite"/>
    </source>
</evidence>
<dbReference type="PANTHER" id="PTHR12984">
    <property type="entry name" value="SCY1-RELATED S/T PROTEIN KINASE-LIKE"/>
    <property type="match status" value="1"/>
</dbReference>
<dbReference type="GO" id="GO:0005524">
    <property type="term" value="F:ATP binding"/>
    <property type="evidence" value="ECO:0007669"/>
    <property type="project" value="InterPro"/>
</dbReference>
<comment type="caution">
    <text evidence="3">The sequence shown here is derived from an EMBL/GenBank/DDBJ whole genome shotgun (WGS) entry which is preliminary data.</text>
</comment>
<evidence type="ECO:0000313" key="4">
    <source>
        <dbReference type="Proteomes" id="UP000664169"/>
    </source>
</evidence>
<dbReference type="AlphaFoldDB" id="A0A8H3FRM0"/>
<feature type="compositionally biased region" description="Polar residues" evidence="1">
    <location>
        <begin position="774"/>
        <end position="788"/>
    </location>
</feature>
<dbReference type="SUPFAM" id="SSF48371">
    <property type="entry name" value="ARM repeat"/>
    <property type="match status" value="1"/>
</dbReference>
<evidence type="ECO:0000259" key="2">
    <source>
        <dbReference type="PROSITE" id="PS50011"/>
    </source>
</evidence>
<keyword evidence="4" id="KW-1185">Reference proteome</keyword>
<dbReference type="InterPro" id="IPR016024">
    <property type="entry name" value="ARM-type_fold"/>
</dbReference>
<feature type="compositionally biased region" description="Low complexity" evidence="1">
    <location>
        <begin position="808"/>
        <end position="822"/>
    </location>
</feature>
<dbReference type="InterPro" id="IPR051177">
    <property type="entry name" value="CIK-Related_Protein"/>
</dbReference>
<dbReference type="Gene3D" id="1.10.510.10">
    <property type="entry name" value="Transferase(Phosphotransferase) domain 1"/>
    <property type="match status" value="1"/>
</dbReference>
<dbReference type="Gene3D" id="3.30.200.20">
    <property type="entry name" value="Phosphorylase Kinase, domain 1"/>
    <property type="match status" value="1"/>
</dbReference>
<proteinExistence type="predicted"/>
<dbReference type="InterPro" id="IPR011009">
    <property type="entry name" value="Kinase-like_dom_sf"/>
</dbReference>
<dbReference type="Proteomes" id="UP000664169">
    <property type="component" value="Unassembled WGS sequence"/>
</dbReference>
<dbReference type="Pfam" id="PF00069">
    <property type="entry name" value="Pkinase"/>
    <property type="match status" value="1"/>
</dbReference>
<dbReference type="PROSITE" id="PS50011">
    <property type="entry name" value="PROTEIN_KINASE_DOM"/>
    <property type="match status" value="1"/>
</dbReference>
<feature type="region of interest" description="Disordered" evidence="1">
    <location>
        <begin position="132"/>
        <end position="152"/>
    </location>
</feature>
<dbReference type="SMART" id="SM00220">
    <property type="entry name" value="S_TKc"/>
    <property type="match status" value="1"/>
</dbReference>
<dbReference type="SUPFAM" id="SSF56112">
    <property type="entry name" value="Protein kinase-like (PK-like)"/>
    <property type="match status" value="1"/>
</dbReference>
<reference evidence="3" key="1">
    <citation type="submission" date="2021-03" db="EMBL/GenBank/DDBJ databases">
        <authorList>
            <person name="Tagirdzhanova G."/>
        </authorList>
    </citation>
    <scope>NUCLEOTIDE SEQUENCE</scope>
</reference>